<comment type="caution">
    <text evidence="1">The sequence shown here is derived from an EMBL/GenBank/DDBJ whole genome shotgun (WGS) entry which is preliminary data.</text>
</comment>
<gene>
    <name evidence="1" type="ORF">GGD71_006325</name>
</gene>
<organism evidence="1 2">
    <name type="scientific">Variovorax guangxiensis</name>
    <dbReference type="NCBI Taxonomy" id="1775474"/>
    <lineage>
        <taxon>Bacteria</taxon>
        <taxon>Pseudomonadati</taxon>
        <taxon>Pseudomonadota</taxon>
        <taxon>Betaproteobacteria</taxon>
        <taxon>Burkholderiales</taxon>
        <taxon>Comamonadaceae</taxon>
        <taxon>Variovorax</taxon>
    </lineage>
</organism>
<evidence type="ECO:0000313" key="2">
    <source>
        <dbReference type="Proteomes" id="UP000524450"/>
    </source>
</evidence>
<dbReference type="RefSeq" id="WP_184642259.1">
    <property type="nucleotide sequence ID" value="NZ_JACIFZ010000012.1"/>
</dbReference>
<accession>A0A840FZ33</accession>
<reference evidence="1 2" key="1">
    <citation type="submission" date="2020-08" db="EMBL/GenBank/DDBJ databases">
        <title>Genomic Encyclopedia of Type Strains, Phase IV (KMG-V): Genome sequencing to study the core and pangenomes of soil and plant-associated prokaryotes.</title>
        <authorList>
            <person name="Whitman W."/>
        </authorList>
    </citation>
    <scope>NUCLEOTIDE SEQUENCE [LARGE SCALE GENOMIC DNA]</scope>
    <source>
        <strain evidence="1 2">34/80</strain>
    </source>
</reference>
<proteinExistence type="predicted"/>
<evidence type="ECO:0000313" key="1">
    <source>
        <dbReference type="EMBL" id="MBB4225514.1"/>
    </source>
</evidence>
<dbReference type="EMBL" id="JACIFZ010000012">
    <property type="protein sequence ID" value="MBB4225514.1"/>
    <property type="molecule type" value="Genomic_DNA"/>
</dbReference>
<sequence>MPRTVATQQHDTVDLLCLRHLGATAGVTEATYRLNPGLADLGPILPIGLAVVLPDLPANAARVDTVQLWD</sequence>
<dbReference type="AlphaFoldDB" id="A0A840FZ33"/>
<dbReference type="Proteomes" id="UP000524450">
    <property type="component" value="Unassembled WGS sequence"/>
</dbReference>
<dbReference type="Pfam" id="PF05489">
    <property type="entry name" value="Phage_tail_X"/>
    <property type="match status" value="1"/>
</dbReference>
<name>A0A840FZ33_9BURK</name>
<dbReference type="InterPro" id="IPR008861">
    <property type="entry name" value="GpX-like"/>
</dbReference>
<protein>
    <submittedName>
        <fullName evidence="1">Phage tail protein X</fullName>
    </submittedName>
</protein>